<dbReference type="Proteomes" id="UP000245423">
    <property type="component" value="Chromosome 1"/>
</dbReference>
<gene>
    <name evidence="1" type="ORF">CUESP1_2009</name>
</gene>
<keyword evidence="2" id="KW-1185">Reference proteome</keyword>
<dbReference type="OrthoDB" id="2960865at2"/>
<dbReference type="RefSeq" id="WP_025641395.1">
    <property type="nucleotide sequence ID" value="NZ_LT669839.1"/>
</dbReference>
<evidence type="ECO:0000313" key="2">
    <source>
        <dbReference type="Proteomes" id="UP000245423"/>
    </source>
</evidence>
<sequence length="281" mass="32949">MTPEKSLHYTMIKYLDIEGETELSNFIKHSKIVYDRRWDYSGIVSNQRKMFINIKTPIEFKKILEDNLKKLEKICFEIYEDDDEYAAVGVYISTLAYNITSVEIDEIENEIVEDSIYQNFILEISSMDIDQIERKYLYEACECAIRNNRLAASTMLGCAAEYLLINLSNAYYQYLENNGTSNEIENFKRKVVNAKSAYDRLDEFEKRIESNISIFQEVGFENPKLNFNFLDIIRKVRNQSGHPTGLEVSEGDLKMFFGNYQHFIKLAHKLIDVLPTYSVER</sequence>
<reference evidence="1 2" key="1">
    <citation type="submission" date="2016-11" db="EMBL/GenBank/DDBJ databases">
        <authorList>
            <person name="Manzoor S."/>
        </authorList>
    </citation>
    <scope>NUCLEOTIDE SEQUENCE [LARGE SCALE GENOMIC DNA]</scope>
    <source>
        <strain evidence="1">Clostridium ultunense strain Esp</strain>
    </source>
</reference>
<dbReference type="AlphaFoldDB" id="A0A1M4PPG9"/>
<proteinExistence type="predicted"/>
<protein>
    <submittedName>
        <fullName evidence="1">Uncharacterized protein</fullName>
    </submittedName>
</protein>
<name>A0A1M4PPG9_9FIRM</name>
<evidence type="ECO:0000313" key="1">
    <source>
        <dbReference type="EMBL" id="SHD77366.1"/>
    </source>
</evidence>
<dbReference type="EMBL" id="LT669839">
    <property type="protein sequence ID" value="SHD77366.1"/>
    <property type="molecule type" value="Genomic_DNA"/>
</dbReference>
<accession>A0A1M4PPG9</accession>
<organism evidence="1 2">
    <name type="scientific">[Clostridium] ultunense Esp</name>
    <dbReference type="NCBI Taxonomy" id="1288971"/>
    <lineage>
        <taxon>Bacteria</taxon>
        <taxon>Bacillati</taxon>
        <taxon>Bacillota</taxon>
        <taxon>Tissierellia</taxon>
        <taxon>Tissierellales</taxon>
        <taxon>Tepidimicrobiaceae</taxon>
        <taxon>Schnuerera</taxon>
    </lineage>
</organism>